<evidence type="ECO:0000259" key="1">
    <source>
        <dbReference type="PROSITE" id="PS51186"/>
    </source>
</evidence>
<dbReference type="PROSITE" id="PS51186">
    <property type="entry name" value="GNAT"/>
    <property type="match status" value="1"/>
</dbReference>
<dbReference type="AlphaFoldDB" id="A0AAU7JDN6"/>
<dbReference type="GO" id="GO:0016747">
    <property type="term" value="F:acyltransferase activity, transferring groups other than amino-acyl groups"/>
    <property type="evidence" value="ECO:0007669"/>
    <property type="project" value="InterPro"/>
</dbReference>
<dbReference type="EMBL" id="CP157484">
    <property type="protein sequence ID" value="XBO38189.1"/>
    <property type="molecule type" value="Genomic_DNA"/>
</dbReference>
<name>A0AAU7JDN6_9HYPH</name>
<sequence>MADMTAETRPDPALALTAALERHSARAWPAPEYVAVHGWELRFAPGSRSRRVNSLTAVKPEPGRFGETLALARKLCAQRDVPCTVRLTPLAGEEPARELAGMGFDIDQDATSVMVAPVGRFEPPASVSILDCVTEGWLDGMAASGASPDERLLIGRLVDAVRMPQGFATAFAQDGPAAFGRVACERGVAGIFHVCTNPASRRQGHGRALMEALLAWARAQGAMRAYLQVVAANAPAVALYRDFGFREAYRYSYVTL</sequence>
<dbReference type="InterPro" id="IPR056935">
    <property type="entry name" value="Rv0428c-like_C"/>
</dbReference>
<dbReference type="PANTHER" id="PTHR43072">
    <property type="entry name" value="N-ACETYLTRANSFERASE"/>
    <property type="match status" value="1"/>
</dbReference>
<dbReference type="Pfam" id="PF24553">
    <property type="entry name" value="Rv0428c_C"/>
    <property type="match status" value="1"/>
</dbReference>
<dbReference type="CDD" id="cd04301">
    <property type="entry name" value="NAT_SF"/>
    <property type="match status" value="1"/>
</dbReference>
<organism evidence="2">
    <name type="scientific">Alsobacter sp. KACC 23698</name>
    <dbReference type="NCBI Taxonomy" id="3149229"/>
    <lineage>
        <taxon>Bacteria</taxon>
        <taxon>Pseudomonadati</taxon>
        <taxon>Pseudomonadota</taxon>
        <taxon>Alphaproteobacteria</taxon>
        <taxon>Hyphomicrobiales</taxon>
        <taxon>Alsobacteraceae</taxon>
        <taxon>Alsobacter</taxon>
    </lineage>
</organism>
<dbReference type="InterPro" id="IPR016181">
    <property type="entry name" value="Acyl_CoA_acyltransferase"/>
</dbReference>
<dbReference type="SUPFAM" id="SSF55729">
    <property type="entry name" value="Acyl-CoA N-acyltransferases (Nat)"/>
    <property type="match status" value="1"/>
</dbReference>
<feature type="domain" description="N-acetyltransferase" evidence="1">
    <location>
        <begin position="128"/>
        <end position="256"/>
    </location>
</feature>
<dbReference type="RefSeq" id="WP_406855026.1">
    <property type="nucleotide sequence ID" value="NZ_CP157484.1"/>
</dbReference>
<gene>
    <name evidence="2" type="ORF">ABEG18_21160</name>
</gene>
<protein>
    <submittedName>
        <fullName evidence="2">GNAT family N-acetyltransferase</fullName>
    </submittedName>
</protein>
<dbReference type="Gene3D" id="3.40.630.30">
    <property type="match status" value="1"/>
</dbReference>
<evidence type="ECO:0000313" key="2">
    <source>
        <dbReference type="EMBL" id="XBO38189.1"/>
    </source>
</evidence>
<reference evidence="2" key="1">
    <citation type="submission" date="2024-05" db="EMBL/GenBank/DDBJ databases">
        <authorList>
            <person name="Kim S."/>
            <person name="Heo J."/>
            <person name="Choi H."/>
            <person name="Choi Y."/>
            <person name="Kwon S.-W."/>
            <person name="Kim Y."/>
        </authorList>
    </citation>
    <scope>NUCLEOTIDE SEQUENCE</scope>
    <source>
        <strain evidence="2">KACC 23698</strain>
    </source>
</reference>
<accession>A0AAU7JDN6</accession>
<proteinExistence type="predicted"/>
<dbReference type="InterPro" id="IPR000182">
    <property type="entry name" value="GNAT_dom"/>
</dbReference>